<dbReference type="InterPro" id="IPR015943">
    <property type="entry name" value="WD40/YVTN_repeat-like_dom_sf"/>
</dbReference>
<dbReference type="EMBL" id="JAGKQM010000001">
    <property type="protein sequence ID" value="KAH0942301.1"/>
    <property type="molecule type" value="Genomic_DNA"/>
</dbReference>
<dbReference type="PANTHER" id="PTHR19923">
    <property type="entry name" value="WD40 REPEAT PROTEINPRL1/PRL2-RELATED"/>
    <property type="match status" value="1"/>
</dbReference>
<dbReference type="Gene3D" id="2.130.10.10">
    <property type="entry name" value="YVTN repeat-like/Quinoprotein amine dehydrogenase"/>
    <property type="match status" value="1"/>
</dbReference>
<sequence>MPGKTMDLCEQWPFILKSMCSVADCASSFIFRTQANNTKKYSLPKGEFCHNMLSQQMTIINVVAVNEDGVMVITEVYGSGTEAIVQPGSLESEAGTYVVCYDQTCSRLVTCEADKTIKMLNKDEKAN</sequence>
<gene>
    <name evidence="1" type="ORF">HID58_001938</name>
</gene>
<keyword evidence="2" id="KW-1185">Reference proteome</keyword>
<name>A0ABQ8EKU2_BRANA</name>
<evidence type="ECO:0000313" key="2">
    <source>
        <dbReference type="Proteomes" id="UP000824890"/>
    </source>
</evidence>
<dbReference type="Proteomes" id="UP000824890">
    <property type="component" value="Unassembled WGS sequence"/>
</dbReference>
<comment type="caution">
    <text evidence="1">The sequence shown here is derived from an EMBL/GenBank/DDBJ whole genome shotgun (WGS) entry which is preliminary data.</text>
</comment>
<protein>
    <submittedName>
        <fullName evidence="1">Uncharacterized protein</fullName>
    </submittedName>
</protein>
<reference evidence="1 2" key="1">
    <citation type="submission" date="2021-05" db="EMBL/GenBank/DDBJ databases">
        <title>Genome Assembly of Synthetic Allotetraploid Brassica napus Reveals Homoeologous Exchanges between Subgenomes.</title>
        <authorList>
            <person name="Davis J.T."/>
        </authorList>
    </citation>
    <scope>NUCLEOTIDE SEQUENCE [LARGE SCALE GENOMIC DNA]</scope>
    <source>
        <strain evidence="2">cv. Da-Ae</strain>
        <tissue evidence="1">Seedling</tissue>
    </source>
</reference>
<organism evidence="1 2">
    <name type="scientific">Brassica napus</name>
    <name type="common">Rape</name>
    <dbReference type="NCBI Taxonomy" id="3708"/>
    <lineage>
        <taxon>Eukaryota</taxon>
        <taxon>Viridiplantae</taxon>
        <taxon>Streptophyta</taxon>
        <taxon>Embryophyta</taxon>
        <taxon>Tracheophyta</taxon>
        <taxon>Spermatophyta</taxon>
        <taxon>Magnoliopsida</taxon>
        <taxon>eudicotyledons</taxon>
        <taxon>Gunneridae</taxon>
        <taxon>Pentapetalae</taxon>
        <taxon>rosids</taxon>
        <taxon>malvids</taxon>
        <taxon>Brassicales</taxon>
        <taxon>Brassicaceae</taxon>
        <taxon>Brassiceae</taxon>
        <taxon>Brassica</taxon>
    </lineage>
</organism>
<dbReference type="InterPro" id="IPR045241">
    <property type="entry name" value="Prp46/PLRG1-like"/>
</dbReference>
<evidence type="ECO:0000313" key="1">
    <source>
        <dbReference type="EMBL" id="KAH0942301.1"/>
    </source>
</evidence>
<proteinExistence type="predicted"/>
<accession>A0ABQ8EKU2</accession>
<dbReference type="PANTHER" id="PTHR19923:SF0">
    <property type="entry name" value="PLEIOTROPIC REGULATOR 1"/>
    <property type="match status" value="1"/>
</dbReference>